<proteinExistence type="predicted"/>
<organism evidence="1 2">
    <name type="scientific">Sinimarinibacterium flocculans</name>
    <dbReference type="NCBI Taxonomy" id="985250"/>
    <lineage>
        <taxon>Bacteria</taxon>
        <taxon>Pseudomonadati</taxon>
        <taxon>Pseudomonadota</taxon>
        <taxon>Gammaproteobacteria</taxon>
        <taxon>Nevskiales</taxon>
        <taxon>Nevskiaceae</taxon>
        <taxon>Sinimarinibacterium</taxon>
    </lineage>
</organism>
<protein>
    <submittedName>
        <fullName evidence="1">Uncharacterized protein</fullName>
    </submittedName>
</protein>
<sequence length="65" mass="7287">MRRPDDLVLKNGCSWVEEKGHPGRGHECPIGENNKSGNSCWLVDELQLRLHGAGRCCRRCRLAGD</sequence>
<comment type="caution">
    <text evidence="1">The sequence shown here is derived from an EMBL/GenBank/DDBJ whole genome shotgun (WGS) entry which is preliminary data.</text>
</comment>
<reference evidence="1 2" key="1">
    <citation type="submission" date="2018-04" db="EMBL/GenBank/DDBJ databases">
        <title>Genomic Encyclopedia of Type Strains, Phase IV (KMG-IV): sequencing the most valuable type-strain genomes for metagenomic binning, comparative biology and taxonomic classification.</title>
        <authorList>
            <person name="Goeker M."/>
        </authorList>
    </citation>
    <scope>NUCLEOTIDE SEQUENCE [LARGE SCALE GENOMIC DNA]</scope>
    <source>
        <strain evidence="1 2">DSM 104150</strain>
    </source>
</reference>
<keyword evidence="2" id="KW-1185">Reference proteome</keyword>
<accession>A0A318ED99</accession>
<gene>
    <name evidence="1" type="ORF">C8D93_109110</name>
</gene>
<evidence type="ECO:0000313" key="1">
    <source>
        <dbReference type="EMBL" id="PXV65731.1"/>
    </source>
</evidence>
<dbReference type="EMBL" id="QICN01000009">
    <property type="protein sequence ID" value="PXV65731.1"/>
    <property type="molecule type" value="Genomic_DNA"/>
</dbReference>
<dbReference type="AlphaFoldDB" id="A0A318ED99"/>
<name>A0A318ED99_9GAMM</name>
<evidence type="ECO:0000313" key="2">
    <source>
        <dbReference type="Proteomes" id="UP000248330"/>
    </source>
</evidence>
<dbReference type="Proteomes" id="UP000248330">
    <property type="component" value="Unassembled WGS sequence"/>
</dbReference>